<evidence type="ECO:0000256" key="3">
    <source>
        <dbReference type="ARBA" id="ARBA00022475"/>
    </source>
</evidence>
<feature type="transmembrane region" description="Helical" evidence="7">
    <location>
        <begin position="30"/>
        <end position="51"/>
    </location>
</feature>
<comment type="subcellular location">
    <subcellularLocation>
        <location evidence="1">Cell membrane</location>
        <topology evidence="1">Multi-pass membrane protein</topology>
    </subcellularLocation>
</comment>
<dbReference type="Proteomes" id="UP000199040">
    <property type="component" value="Unassembled WGS sequence"/>
</dbReference>
<evidence type="ECO:0000313" key="11">
    <source>
        <dbReference type="Proteomes" id="UP000294489"/>
    </source>
</evidence>
<dbReference type="GO" id="GO:0005886">
    <property type="term" value="C:plasma membrane"/>
    <property type="evidence" value="ECO:0007669"/>
    <property type="project" value="UniProtKB-SubCell"/>
</dbReference>
<name>A0A1I3DVS6_9GAMM</name>
<dbReference type="AlphaFoldDB" id="A0A1I3DVS6"/>
<dbReference type="PIRSF" id="PIRSF019239">
    <property type="entry name" value="MrpE"/>
    <property type="match status" value="1"/>
</dbReference>
<evidence type="ECO:0000256" key="5">
    <source>
        <dbReference type="ARBA" id="ARBA00022989"/>
    </source>
</evidence>
<dbReference type="NCBIfam" id="NF006518">
    <property type="entry name" value="PRK08965.1-2"/>
    <property type="match status" value="1"/>
</dbReference>
<organism evidence="8 10">
    <name type="scientific">Modicisalibacter xianhensis</name>
    <dbReference type="NCBI Taxonomy" id="442341"/>
    <lineage>
        <taxon>Bacteria</taxon>
        <taxon>Pseudomonadati</taxon>
        <taxon>Pseudomonadota</taxon>
        <taxon>Gammaproteobacteria</taxon>
        <taxon>Oceanospirillales</taxon>
        <taxon>Halomonadaceae</taxon>
        <taxon>Modicisalibacter</taxon>
    </lineage>
</organism>
<dbReference type="InterPro" id="IPR002758">
    <property type="entry name" value="Cation_antiport_E"/>
</dbReference>
<keyword evidence="6 7" id="KW-0472">Membrane</keyword>
<dbReference type="GO" id="GO:0008324">
    <property type="term" value="F:monoatomic cation transmembrane transporter activity"/>
    <property type="evidence" value="ECO:0007669"/>
    <property type="project" value="InterPro"/>
</dbReference>
<reference evidence="8 10" key="1">
    <citation type="submission" date="2016-10" db="EMBL/GenBank/DDBJ databases">
        <authorList>
            <person name="de Groot N.N."/>
        </authorList>
    </citation>
    <scope>NUCLEOTIDE SEQUENCE [LARGE SCALE GENOMIC DNA]</scope>
    <source>
        <strain evidence="8 10">CGMCC 1.6848</strain>
    </source>
</reference>
<comment type="similarity">
    <text evidence="2">Belongs to the CPA3 antiporters (TC 2.A.63) subunit E family.</text>
</comment>
<dbReference type="Pfam" id="PF01899">
    <property type="entry name" value="MNHE"/>
    <property type="match status" value="1"/>
</dbReference>
<evidence type="ECO:0000256" key="1">
    <source>
        <dbReference type="ARBA" id="ARBA00004651"/>
    </source>
</evidence>
<keyword evidence="10" id="KW-1185">Reference proteome</keyword>
<dbReference type="Proteomes" id="UP000294489">
    <property type="component" value="Unassembled WGS sequence"/>
</dbReference>
<dbReference type="RefSeq" id="WP_092848116.1">
    <property type="nucleotide sequence ID" value="NZ_FOPY01000012.1"/>
</dbReference>
<evidence type="ECO:0000256" key="6">
    <source>
        <dbReference type="ARBA" id="ARBA00023136"/>
    </source>
</evidence>
<gene>
    <name evidence="9" type="ORF">DFO67_11148</name>
    <name evidence="8" type="ORF">SAMN04487959_11248</name>
</gene>
<dbReference type="STRING" id="442341.SAMN04487959_11248"/>
<feature type="transmembrane region" description="Helical" evidence="7">
    <location>
        <begin position="7"/>
        <end position="24"/>
    </location>
</feature>
<evidence type="ECO:0000256" key="7">
    <source>
        <dbReference type="SAM" id="Phobius"/>
    </source>
</evidence>
<evidence type="ECO:0000256" key="2">
    <source>
        <dbReference type="ARBA" id="ARBA00006228"/>
    </source>
</evidence>
<keyword evidence="5 7" id="KW-1133">Transmembrane helix</keyword>
<dbReference type="EMBL" id="SOEC01000011">
    <property type="protein sequence ID" value="TDX28078.1"/>
    <property type="molecule type" value="Genomic_DNA"/>
</dbReference>
<keyword evidence="4 7" id="KW-0812">Transmembrane</keyword>
<sequence>MIRSRSWLPIPLLSVLLLIVWLLLQQSVAFGQWLLGGFLAIVIPIVIHPFWEPQPYLKRPFLLLRYYLRVLVDIVIANLQVSRIIVDPRRRPNPAFVVYPLELKEYFTITILASTITLTPGTVSAHLRLDGKSLLIHTLDVDDPDALIKEIHERYERPLKEIFEC</sequence>
<proteinExistence type="inferred from homology"/>
<evidence type="ECO:0000313" key="9">
    <source>
        <dbReference type="EMBL" id="TDX28078.1"/>
    </source>
</evidence>
<dbReference type="PANTHER" id="PTHR34584:SF1">
    <property type="entry name" value="NA(+)_H(+) ANTIPORTER SUBUNIT E1"/>
    <property type="match status" value="1"/>
</dbReference>
<keyword evidence="3" id="KW-1003">Cell membrane</keyword>
<dbReference type="OrthoDB" id="9807187at2"/>
<evidence type="ECO:0000313" key="10">
    <source>
        <dbReference type="Proteomes" id="UP000199040"/>
    </source>
</evidence>
<dbReference type="PANTHER" id="PTHR34584">
    <property type="entry name" value="NA(+)/H(+) ANTIPORTER SUBUNIT E1"/>
    <property type="match status" value="1"/>
</dbReference>
<protein>
    <submittedName>
        <fullName evidence="9">Multisubunit potassium/proton antiporter PhaE subunit</fullName>
    </submittedName>
    <submittedName>
        <fullName evidence="8">Multisubunit potassium/proton antiporter, PhaE subunit</fullName>
    </submittedName>
</protein>
<evidence type="ECO:0000313" key="8">
    <source>
        <dbReference type="EMBL" id="SFH90830.1"/>
    </source>
</evidence>
<evidence type="ECO:0000256" key="4">
    <source>
        <dbReference type="ARBA" id="ARBA00022692"/>
    </source>
</evidence>
<dbReference type="EMBL" id="FOPY01000012">
    <property type="protein sequence ID" value="SFH90830.1"/>
    <property type="molecule type" value="Genomic_DNA"/>
</dbReference>
<reference evidence="9 11" key="2">
    <citation type="submission" date="2019-03" db="EMBL/GenBank/DDBJ databases">
        <title>Freshwater and sediment microbial communities from various areas in North America, analyzing microbe dynamics in response to fracking.</title>
        <authorList>
            <person name="Lamendella R."/>
        </authorList>
    </citation>
    <scope>NUCLEOTIDE SEQUENCE [LARGE SCALE GENOMIC DNA]</scope>
    <source>
        <strain evidence="9 11">6_TX</strain>
    </source>
</reference>
<accession>A0A1I3DVS6</accession>